<evidence type="ECO:0000313" key="7">
    <source>
        <dbReference type="EMBL" id="HCE17306.1"/>
    </source>
</evidence>
<evidence type="ECO:0000313" key="8">
    <source>
        <dbReference type="Proteomes" id="UP000253922"/>
    </source>
</evidence>
<keyword evidence="2 7" id="KW-0489">Methyltransferase</keyword>
<proteinExistence type="inferred from homology"/>
<reference evidence="8" key="2">
    <citation type="submission" date="2015-07" db="EMBL/GenBank/DDBJ databases">
        <title>Draft Genome Sequences of Anaerolinea thermolimosa IMO-1, Bellilinea caldifistulae GOMI-1, Leptolinea tardivitalis YMTK-2, Levilinea saccharolytica KIBI-1,Longilinea arvoryzae KOME-1, Previously Described as Members of the Anaerolineaceae (Chloroflexi).</title>
        <authorList>
            <person name="Sekiguchi Y."/>
            <person name="Ohashi A."/>
            <person name="Matsuura N."/>
            <person name="Tourlousse M.D."/>
        </authorList>
    </citation>
    <scope>NUCLEOTIDE SEQUENCE [LARGE SCALE GENOMIC DNA]</scope>
    <source>
        <strain evidence="8">IMO-1</strain>
    </source>
</reference>
<evidence type="ECO:0000313" key="6">
    <source>
        <dbReference type="EMBL" id="GAP08275.1"/>
    </source>
</evidence>
<dbReference type="GO" id="GO:0032259">
    <property type="term" value="P:methylation"/>
    <property type="evidence" value="ECO:0007669"/>
    <property type="project" value="UniProtKB-KW"/>
</dbReference>
<dbReference type="Gene3D" id="3.40.50.150">
    <property type="entry name" value="Vaccinia Virus protein VP39"/>
    <property type="match status" value="1"/>
</dbReference>
<dbReference type="InterPro" id="IPR050723">
    <property type="entry name" value="CFA/CMAS"/>
</dbReference>
<dbReference type="EMBL" id="DPBP01000024">
    <property type="protein sequence ID" value="HCE17306.1"/>
    <property type="molecule type" value="Genomic_DNA"/>
</dbReference>
<accession>A0A3D1JI60</accession>
<dbReference type="PIRSF" id="PIRSF003085">
    <property type="entry name" value="CMAS"/>
    <property type="match status" value="1"/>
</dbReference>
<dbReference type="STRING" id="229919.GCA_001050195_03116"/>
<comment type="similarity">
    <text evidence="1">Belongs to the CFA/CMAS family.</text>
</comment>
<dbReference type="GO" id="GO:0008168">
    <property type="term" value="F:methyltransferase activity"/>
    <property type="evidence" value="ECO:0007669"/>
    <property type="project" value="UniProtKB-KW"/>
</dbReference>
<keyword evidence="3 7" id="KW-0808">Transferase</keyword>
<dbReference type="AlphaFoldDB" id="A0A3D1JI60"/>
<dbReference type="EMBL" id="DF967966">
    <property type="protein sequence ID" value="GAP08275.1"/>
    <property type="molecule type" value="Genomic_DNA"/>
</dbReference>
<keyword evidence="4" id="KW-0949">S-adenosyl-L-methionine</keyword>
<dbReference type="GO" id="GO:0008610">
    <property type="term" value="P:lipid biosynthetic process"/>
    <property type="evidence" value="ECO:0007669"/>
    <property type="project" value="InterPro"/>
</dbReference>
<evidence type="ECO:0000256" key="2">
    <source>
        <dbReference type="ARBA" id="ARBA00022603"/>
    </source>
</evidence>
<evidence type="ECO:0000256" key="1">
    <source>
        <dbReference type="ARBA" id="ARBA00010815"/>
    </source>
</evidence>
<dbReference type="PANTHER" id="PTHR43667">
    <property type="entry name" value="CYCLOPROPANE-FATTY-ACYL-PHOSPHOLIPID SYNTHASE"/>
    <property type="match status" value="1"/>
</dbReference>
<evidence type="ECO:0000256" key="3">
    <source>
        <dbReference type="ARBA" id="ARBA00022679"/>
    </source>
</evidence>
<keyword evidence="5" id="KW-0443">Lipid metabolism</keyword>
<sequence>MITEKAETEAKELTLQLLQRLFNGAPELNVRLWDGTFWPDSTPHRVTLVLNHPGALRAMLLPGTEVGLVEAYLYNDIDLEGEIESVYGAAEQLAAQTDNWKKKLGVARDLLRLPDQQNPRISRRGPARLSGKPHSIERDRQAIAYHYNVSNDFYALFLGKRMVYSCAYFRTPEDDLDTAQEQKLEHICRKLGLKAGQRLLDIGCGWGGLVIYAAERYGVDATGITLSQPQAELASQRIAEAGLEGRARVLLKDYREVNDFGAYDRLVSVGMFEHVGEALLPVYFERAWRLLKPGGLFLNHGIARRAVARGWDPQSFSNAYVFPDGELLPISHTLRVAEESGFEVRDVESLREHYAMTLRHWVHNLESHHDRAIQFVDEPTYRVWRVFMSGSAHGFASGRLNVYQSLLVKPDEHGASGLPLTREAWYRA</sequence>
<dbReference type="OrthoDB" id="9782855at2"/>
<dbReference type="Proteomes" id="UP000253922">
    <property type="component" value="Unassembled WGS sequence"/>
</dbReference>
<reference evidence="7 9" key="3">
    <citation type="journal article" date="2018" name="Nat. Biotechnol.">
        <title>A standardized bacterial taxonomy based on genome phylogeny substantially revises the tree of life.</title>
        <authorList>
            <person name="Parks D.H."/>
            <person name="Chuvochina M."/>
            <person name="Waite D.W."/>
            <person name="Rinke C."/>
            <person name="Skarshewski A."/>
            <person name="Chaumeil P.A."/>
            <person name="Hugenholtz P."/>
        </authorList>
    </citation>
    <scope>NUCLEOTIDE SEQUENCE [LARGE SCALE GENOMIC DNA]</scope>
    <source>
        <strain evidence="7">UBA8781</strain>
    </source>
</reference>
<dbReference type="Pfam" id="PF02353">
    <property type="entry name" value="CMAS"/>
    <property type="match status" value="1"/>
</dbReference>
<gene>
    <name evidence="6" type="ORF">ATHL_03177</name>
    <name evidence="7" type="ORF">DEQ80_05565</name>
</gene>
<dbReference type="SUPFAM" id="SSF53335">
    <property type="entry name" value="S-adenosyl-L-methionine-dependent methyltransferases"/>
    <property type="match status" value="1"/>
</dbReference>
<dbReference type="InterPro" id="IPR003333">
    <property type="entry name" value="CMAS"/>
</dbReference>
<evidence type="ECO:0000256" key="4">
    <source>
        <dbReference type="ARBA" id="ARBA00022691"/>
    </source>
</evidence>
<dbReference type="InterPro" id="IPR029063">
    <property type="entry name" value="SAM-dependent_MTases_sf"/>
</dbReference>
<reference evidence="6" key="1">
    <citation type="journal article" date="2015" name="Genome Announc.">
        <title>Draft Genome Sequences of Anaerolinea thermolimosa IMO-1, Bellilinea caldifistulae GOMI-1, Leptolinea tardivitalis YMTK-2, Levilinea saccharolytica KIBI-1, Longilinea arvoryzae KOME-1, Previously Described as Members of the Class Anaerolineae (Chloroflexi).</title>
        <authorList>
            <person name="Matsuura N."/>
            <person name="Tourlousse M.D."/>
            <person name="Ohashi A."/>
            <person name="Hugenholtz P."/>
            <person name="Sekiguchi Y."/>
        </authorList>
    </citation>
    <scope>NUCLEOTIDE SEQUENCE</scope>
    <source>
        <strain evidence="6">IMO-1</strain>
    </source>
</reference>
<evidence type="ECO:0000313" key="9">
    <source>
        <dbReference type="Proteomes" id="UP000264141"/>
    </source>
</evidence>
<protein>
    <submittedName>
        <fullName evidence="7">Class I SAM-dependent methyltransferase</fullName>
    </submittedName>
    <submittedName>
        <fullName evidence="6">Cyclopropane fatty acid synthase</fullName>
    </submittedName>
</protein>
<name>A0A3D1JI60_9CHLR</name>
<dbReference type="CDD" id="cd02440">
    <property type="entry name" value="AdoMet_MTases"/>
    <property type="match status" value="1"/>
</dbReference>
<dbReference type="RefSeq" id="WP_062195755.1">
    <property type="nucleotide sequence ID" value="NZ_DF967966.1"/>
</dbReference>
<dbReference type="PANTHER" id="PTHR43667:SF1">
    <property type="entry name" value="CYCLOPROPANE-FATTY-ACYL-PHOSPHOLIPID SYNTHASE"/>
    <property type="match status" value="1"/>
</dbReference>
<keyword evidence="8" id="KW-1185">Reference proteome</keyword>
<organism evidence="7 9">
    <name type="scientific">Anaerolinea thermolimosa</name>
    <dbReference type="NCBI Taxonomy" id="229919"/>
    <lineage>
        <taxon>Bacteria</taxon>
        <taxon>Bacillati</taxon>
        <taxon>Chloroflexota</taxon>
        <taxon>Anaerolineae</taxon>
        <taxon>Anaerolineales</taxon>
        <taxon>Anaerolineaceae</taxon>
        <taxon>Anaerolinea</taxon>
    </lineage>
</organism>
<evidence type="ECO:0000256" key="5">
    <source>
        <dbReference type="ARBA" id="ARBA00023098"/>
    </source>
</evidence>
<dbReference type="Proteomes" id="UP000264141">
    <property type="component" value="Unassembled WGS sequence"/>
</dbReference>